<dbReference type="PANTHER" id="PTHR36436">
    <property type="entry name" value="SLL5081 PROTEIN"/>
    <property type="match status" value="1"/>
</dbReference>
<accession>A0ABQ1ZJM7</accession>
<dbReference type="InterPro" id="IPR035948">
    <property type="entry name" value="YwqG-like_sf"/>
</dbReference>
<comment type="caution">
    <text evidence="1">The sequence shown here is derived from an EMBL/GenBank/DDBJ whole genome shotgun (WGS) entry which is preliminary data.</text>
</comment>
<organism evidence="1 2">
    <name type="scientific">Saccharibacillus endophyticus</name>
    <dbReference type="NCBI Taxonomy" id="2060666"/>
    <lineage>
        <taxon>Bacteria</taxon>
        <taxon>Bacillati</taxon>
        <taxon>Bacillota</taxon>
        <taxon>Bacilli</taxon>
        <taxon>Bacillales</taxon>
        <taxon>Paenibacillaceae</taxon>
        <taxon>Saccharibacillus</taxon>
    </lineage>
</organism>
<evidence type="ECO:0008006" key="3">
    <source>
        <dbReference type="Google" id="ProtNLM"/>
    </source>
</evidence>
<dbReference type="InterPro" id="IPR015315">
    <property type="entry name" value="DUF1963"/>
</dbReference>
<reference evidence="2" key="1">
    <citation type="journal article" date="2019" name="Int. J. Syst. Evol. Microbiol.">
        <title>The Global Catalogue of Microorganisms (GCM) 10K type strain sequencing project: providing services to taxonomists for standard genome sequencing and annotation.</title>
        <authorList>
            <consortium name="The Broad Institute Genomics Platform"/>
            <consortium name="The Broad Institute Genome Sequencing Center for Infectious Disease"/>
            <person name="Wu L."/>
            <person name="Ma J."/>
        </authorList>
    </citation>
    <scope>NUCLEOTIDE SEQUENCE [LARGE SCALE GENOMIC DNA]</scope>
    <source>
        <strain evidence="2">CCM 8702</strain>
    </source>
</reference>
<name>A0ABQ1ZJM7_9BACL</name>
<dbReference type="SUPFAM" id="SSF103032">
    <property type="entry name" value="Hypothetical protein YwqG"/>
    <property type="match status" value="1"/>
</dbReference>
<sequence length="126" mass="14602">MFRRLGFAENETERYIALTEQVTEHNAPAYPVHRFLGNPDQVQGEMQLKCQLVTHGIDCGDPSGYQDPRRTELEPGAAGWVLLLQIDSEDETEMIWGDFGSIYFWIHEEDLRKRDFEKAWVILQCG</sequence>
<dbReference type="Gene3D" id="2.30.320.10">
    <property type="entry name" value="YwqG-like"/>
    <property type="match status" value="1"/>
</dbReference>
<evidence type="ECO:0000313" key="2">
    <source>
        <dbReference type="Proteomes" id="UP000605427"/>
    </source>
</evidence>
<dbReference type="Pfam" id="PF09234">
    <property type="entry name" value="DUF1963"/>
    <property type="match status" value="1"/>
</dbReference>
<dbReference type="PANTHER" id="PTHR36436:SF6">
    <property type="entry name" value="SLL5081 PROTEIN"/>
    <property type="match status" value="1"/>
</dbReference>
<protein>
    <recommendedName>
        <fullName evidence="3">DUF1963 domain-containing protein</fullName>
    </recommendedName>
</protein>
<gene>
    <name evidence="1" type="ORF">GCM10007362_02490</name>
</gene>
<keyword evidence="2" id="KW-1185">Reference proteome</keyword>
<dbReference type="EMBL" id="BMDD01000001">
    <property type="protein sequence ID" value="GGH68459.1"/>
    <property type="molecule type" value="Genomic_DNA"/>
</dbReference>
<proteinExistence type="predicted"/>
<dbReference type="Proteomes" id="UP000605427">
    <property type="component" value="Unassembled WGS sequence"/>
</dbReference>
<evidence type="ECO:0000313" key="1">
    <source>
        <dbReference type="EMBL" id="GGH68459.1"/>
    </source>
</evidence>